<dbReference type="GO" id="GO:0046872">
    <property type="term" value="F:metal ion binding"/>
    <property type="evidence" value="ECO:0007669"/>
    <property type="project" value="UniProtKB-UniRule"/>
</dbReference>
<dbReference type="SMART" id="SM00729">
    <property type="entry name" value="Elp3"/>
    <property type="match status" value="1"/>
</dbReference>
<keyword evidence="12" id="KW-1185">Reference proteome</keyword>
<dbReference type="InterPro" id="IPR007197">
    <property type="entry name" value="rSAM"/>
</dbReference>
<dbReference type="GO" id="GO:0051539">
    <property type="term" value="F:4 iron, 4 sulfur cluster binding"/>
    <property type="evidence" value="ECO:0007669"/>
    <property type="project" value="UniProtKB-UniRule"/>
</dbReference>
<gene>
    <name evidence="11" type="primary">hemW</name>
    <name evidence="11" type="ORF">H8Z83_07025</name>
</gene>
<dbReference type="InterPro" id="IPR034505">
    <property type="entry name" value="Coproporphyrinogen-III_oxidase"/>
</dbReference>
<name>A0A923MHC6_9FIRM</name>
<evidence type="ECO:0000259" key="10">
    <source>
        <dbReference type="PROSITE" id="PS51918"/>
    </source>
</evidence>
<dbReference type="GO" id="GO:0004109">
    <property type="term" value="F:coproporphyrinogen oxidase activity"/>
    <property type="evidence" value="ECO:0007669"/>
    <property type="project" value="InterPro"/>
</dbReference>
<dbReference type="InterPro" id="IPR006638">
    <property type="entry name" value="Elp3/MiaA/NifB-like_rSAM"/>
</dbReference>
<keyword evidence="3 9" id="KW-0349">Heme</keyword>
<dbReference type="RefSeq" id="WP_187014375.1">
    <property type="nucleotide sequence ID" value="NZ_JACOQI010000005.1"/>
</dbReference>
<keyword evidence="8 9" id="KW-0143">Chaperone</keyword>
<evidence type="ECO:0000256" key="3">
    <source>
        <dbReference type="ARBA" id="ARBA00022617"/>
    </source>
</evidence>
<dbReference type="Pfam" id="PF06969">
    <property type="entry name" value="HemN_C"/>
    <property type="match status" value="1"/>
</dbReference>
<evidence type="ECO:0000313" key="11">
    <source>
        <dbReference type="EMBL" id="MBC5770080.1"/>
    </source>
</evidence>
<feature type="domain" description="Radical SAM core" evidence="10">
    <location>
        <begin position="1"/>
        <end position="236"/>
    </location>
</feature>
<comment type="subcellular location">
    <subcellularLocation>
        <location evidence="9">Cytoplasm</location>
    </subcellularLocation>
</comment>
<comment type="similarity">
    <text evidence="1">Belongs to the anaerobic coproporphyrinogen-III oxidase family. HemW subfamily.</text>
</comment>
<dbReference type="NCBIfam" id="TIGR00539">
    <property type="entry name" value="hemN_rel"/>
    <property type="match status" value="1"/>
</dbReference>
<evidence type="ECO:0000313" key="12">
    <source>
        <dbReference type="Proteomes" id="UP000620327"/>
    </source>
</evidence>
<keyword evidence="5 9" id="KW-0479">Metal-binding</keyword>
<evidence type="ECO:0000256" key="8">
    <source>
        <dbReference type="ARBA" id="ARBA00023186"/>
    </source>
</evidence>
<dbReference type="PROSITE" id="PS51918">
    <property type="entry name" value="RADICAL_SAM"/>
    <property type="match status" value="1"/>
</dbReference>
<accession>A0A923MHC6</accession>
<organism evidence="11 12">
    <name type="scientific">Dysosmobacter segnis</name>
    <dbReference type="NCBI Taxonomy" id="2763042"/>
    <lineage>
        <taxon>Bacteria</taxon>
        <taxon>Bacillati</taxon>
        <taxon>Bacillota</taxon>
        <taxon>Clostridia</taxon>
        <taxon>Eubacteriales</taxon>
        <taxon>Oscillospiraceae</taxon>
        <taxon>Dysosmobacter</taxon>
    </lineage>
</organism>
<dbReference type="InterPro" id="IPR013785">
    <property type="entry name" value="Aldolase_TIM"/>
</dbReference>
<comment type="function">
    <text evidence="9">Probably acts as a heme chaperone, transferring heme to an unknown acceptor. Binds one molecule of heme per monomer, possibly covalently. Binds 1 [4Fe-4S] cluster. The cluster is coordinated with 3 cysteines and an exchangeable S-adenosyl-L-methionine.</text>
</comment>
<evidence type="ECO:0000256" key="5">
    <source>
        <dbReference type="ARBA" id="ARBA00022723"/>
    </source>
</evidence>
<keyword evidence="7 9" id="KW-0411">Iron-sulfur</keyword>
<evidence type="ECO:0000256" key="2">
    <source>
        <dbReference type="ARBA" id="ARBA00017228"/>
    </source>
</evidence>
<sequence>MKTVRPLGLYIHIPFCKAKCVYCDFYSLPHSEDRMDAYTDALCAHLTEAAPLAASHTVDTVYFGGGTPSYLGEKRLCKILKVIEKRYQVARDAEITLEANPDSAGDWKALRALRRCGFNRISLGMQSACDEELRTIGRVHTMEQVQQAVEAARKAKIQNLSLDLIYGLPHQTQERWMENLAAAVALNPEHLSCYGLKVEEGTPLFAMKDTAGLPGDEEQADMYLQTVEFLKQYGYEQYEISNFAKPGRESRHNLKYWKLQEYAGFGPGAHSDFGGIRYAYEKDLDAYIAAAHGGQFRFSENTVIPPRDRDVEWVMLGTRLVSGLDPKDYETRFRRRFDPIFLPFLQKCEVAGYAVLENGVWHLTPKGFLVSNQIIGGLLDAQAEEKQRRADAAARGDFRVNLD</sequence>
<keyword evidence="6 9" id="KW-0408">Iron</keyword>
<evidence type="ECO:0000256" key="7">
    <source>
        <dbReference type="ARBA" id="ARBA00023014"/>
    </source>
</evidence>
<dbReference type="GO" id="GO:0005737">
    <property type="term" value="C:cytoplasm"/>
    <property type="evidence" value="ECO:0007669"/>
    <property type="project" value="UniProtKB-SubCell"/>
</dbReference>
<dbReference type="AlphaFoldDB" id="A0A923MHC6"/>
<evidence type="ECO:0000256" key="6">
    <source>
        <dbReference type="ARBA" id="ARBA00023004"/>
    </source>
</evidence>
<dbReference type="SFLD" id="SFLDG01065">
    <property type="entry name" value="anaerobic_coproporphyrinogen-I"/>
    <property type="match status" value="1"/>
</dbReference>
<evidence type="ECO:0000256" key="9">
    <source>
        <dbReference type="RuleBase" id="RU364116"/>
    </source>
</evidence>
<dbReference type="InterPro" id="IPR058240">
    <property type="entry name" value="rSAM_sf"/>
</dbReference>
<keyword evidence="9" id="KW-0004">4Fe-4S</keyword>
<proteinExistence type="inferred from homology"/>
<dbReference type="PANTHER" id="PTHR13932:SF5">
    <property type="entry name" value="RADICAL S-ADENOSYL METHIONINE DOMAIN-CONTAINING PROTEIN 1, MITOCHONDRIAL"/>
    <property type="match status" value="1"/>
</dbReference>
<dbReference type="Pfam" id="PF04055">
    <property type="entry name" value="Radical_SAM"/>
    <property type="match status" value="1"/>
</dbReference>
<dbReference type="SFLD" id="SFLDF00562">
    <property type="entry name" value="HemN-like__clustered_with_heat"/>
    <property type="match status" value="1"/>
</dbReference>
<keyword evidence="9" id="KW-0963">Cytoplasm</keyword>
<dbReference type="CDD" id="cd01335">
    <property type="entry name" value="Radical_SAM"/>
    <property type="match status" value="1"/>
</dbReference>
<dbReference type="EMBL" id="JACOQI010000005">
    <property type="protein sequence ID" value="MBC5770080.1"/>
    <property type="molecule type" value="Genomic_DNA"/>
</dbReference>
<dbReference type="InterPro" id="IPR010723">
    <property type="entry name" value="HemN_C"/>
</dbReference>
<protein>
    <recommendedName>
        <fullName evidence="2 9">Heme chaperone HemW</fullName>
    </recommendedName>
</protein>
<evidence type="ECO:0000256" key="1">
    <source>
        <dbReference type="ARBA" id="ARBA00006100"/>
    </source>
</evidence>
<keyword evidence="4 9" id="KW-0949">S-adenosyl-L-methionine</keyword>
<dbReference type="PANTHER" id="PTHR13932">
    <property type="entry name" value="COPROPORPHYRINIGEN III OXIDASE"/>
    <property type="match status" value="1"/>
</dbReference>
<dbReference type="InterPro" id="IPR004559">
    <property type="entry name" value="HemW-like"/>
</dbReference>
<evidence type="ECO:0000256" key="4">
    <source>
        <dbReference type="ARBA" id="ARBA00022691"/>
    </source>
</evidence>
<dbReference type="Proteomes" id="UP000620327">
    <property type="component" value="Unassembled WGS sequence"/>
</dbReference>
<dbReference type="Gene3D" id="3.20.20.70">
    <property type="entry name" value="Aldolase class I"/>
    <property type="match status" value="1"/>
</dbReference>
<dbReference type="GO" id="GO:0006779">
    <property type="term" value="P:porphyrin-containing compound biosynthetic process"/>
    <property type="evidence" value="ECO:0007669"/>
    <property type="project" value="InterPro"/>
</dbReference>
<comment type="caution">
    <text evidence="11">The sequence shown here is derived from an EMBL/GenBank/DDBJ whole genome shotgun (WGS) entry which is preliminary data.</text>
</comment>
<dbReference type="SFLD" id="SFLDS00029">
    <property type="entry name" value="Radical_SAM"/>
    <property type="match status" value="1"/>
</dbReference>
<dbReference type="SFLD" id="SFLDF00288">
    <property type="entry name" value="HemN-like__clustered_with_nucl"/>
    <property type="match status" value="1"/>
</dbReference>
<dbReference type="SUPFAM" id="SSF102114">
    <property type="entry name" value="Radical SAM enzymes"/>
    <property type="match status" value="1"/>
</dbReference>
<reference evidence="11" key="1">
    <citation type="submission" date="2020-08" db="EMBL/GenBank/DDBJ databases">
        <title>Genome public.</title>
        <authorList>
            <person name="Liu C."/>
            <person name="Sun Q."/>
        </authorList>
    </citation>
    <scope>NUCLEOTIDE SEQUENCE</scope>
    <source>
        <strain evidence="11">BX15</strain>
    </source>
</reference>